<dbReference type="GO" id="GO:0003700">
    <property type="term" value="F:DNA-binding transcription factor activity"/>
    <property type="evidence" value="ECO:0007669"/>
    <property type="project" value="InterPro"/>
</dbReference>
<dbReference type="InterPro" id="IPR018060">
    <property type="entry name" value="HTH_AraC"/>
</dbReference>
<gene>
    <name evidence="5" type="primary">rhaR_4</name>
    <name evidence="5" type="ORF">LMG26788_05155</name>
</gene>
<feature type="domain" description="HTH araC/xylS-type" evidence="4">
    <location>
        <begin position="253"/>
        <end position="351"/>
    </location>
</feature>
<dbReference type="SMART" id="SM00342">
    <property type="entry name" value="HTH_ARAC"/>
    <property type="match status" value="1"/>
</dbReference>
<accession>A0A6S7EPQ4</accession>
<evidence type="ECO:0000256" key="1">
    <source>
        <dbReference type="ARBA" id="ARBA00023015"/>
    </source>
</evidence>
<sequence length="367" mass="40034">MALLRAHSHACLLTEWIIDDGNSTKFRLRRHVEPVKQLEVGVVLYPAVQQASVLGLTDLFCVANACAASYGAQSNIPLRVTHWEQPAPGVAPVRVFDNGASRVSILSALILPPSLAEPTGGASDSSLTAWRCEQHGRGVVIGSVCAGAFLLAETGLMTGRPMTTHWTYADLLKSRFPDVNVDVNRLIIDDGDVISAGGLMSWTDLGLRLVDRLLGPTVMLATARMMLVDPPGREQRYYSVFSPRLSHGDAAVLKVQHWLQATQGKETRLQVLAEQANLEERTLLRRFQKATGMTTTEYCQHLRVGRAKELLQFDSAPIDRVAWEVGYSDPGAFRKIFARIAGLSPSAYRRRFSVGNVGGAGGTSRES</sequence>
<name>A0A6S7EPQ4_9BURK</name>
<keyword evidence="3" id="KW-0804">Transcription</keyword>
<dbReference type="PROSITE" id="PS01124">
    <property type="entry name" value="HTH_ARAC_FAMILY_2"/>
    <property type="match status" value="1"/>
</dbReference>
<keyword evidence="2" id="KW-0238">DNA-binding</keyword>
<keyword evidence="6" id="KW-1185">Reference proteome</keyword>
<keyword evidence="1" id="KW-0805">Transcription regulation</keyword>
<evidence type="ECO:0000256" key="3">
    <source>
        <dbReference type="ARBA" id="ARBA00023163"/>
    </source>
</evidence>
<evidence type="ECO:0000313" key="6">
    <source>
        <dbReference type="Proteomes" id="UP000494203"/>
    </source>
</evidence>
<dbReference type="GO" id="GO:0043565">
    <property type="term" value="F:sequence-specific DNA binding"/>
    <property type="evidence" value="ECO:0007669"/>
    <property type="project" value="InterPro"/>
</dbReference>
<dbReference type="InterPro" id="IPR002818">
    <property type="entry name" value="DJ-1/PfpI"/>
</dbReference>
<evidence type="ECO:0000313" key="5">
    <source>
        <dbReference type="EMBL" id="CAB3917640.1"/>
    </source>
</evidence>
<reference evidence="5 6" key="1">
    <citation type="submission" date="2020-04" db="EMBL/GenBank/DDBJ databases">
        <authorList>
            <person name="De Canck E."/>
        </authorList>
    </citation>
    <scope>NUCLEOTIDE SEQUENCE [LARGE SCALE GENOMIC DNA]</scope>
    <source>
        <strain evidence="5 6">LMG 26788</strain>
    </source>
</reference>
<organism evidence="5 6">
    <name type="scientific">Achromobacter pulmonis</name>
    <dbReference type="NCBI Taxonomy" id="1389932"/>
    <lineage>
        <taxon>Bacteria</taxon>
        <taxon>Pseudomonadati</taxon>
        <taxon>Pseudomonadota</taxon>
        <taxon>Betaproteobacteria</taxon>
        <taxon>Burkholderiales</taxon>
        <taxon>Alcaligenaceae</taxon>
        <taxon>Achromobacter</taxon>
    </lineage>
</organism>
<evidence type="ECO:0000256" key="2">
    <source>
        <dbReference type="ARBA" id="ARBA00023125"/>
    </source>
</evidence>
<dbReference type="PROSITE" id="PS00041">
    <property type="entry name" value="HTH_ARAC_FAMILY_1"/>
    <property type="match status" value="1"/>
</dbReference>
<dbReference type="Pfam" id="PF01965">
    <property type="entry name" value="DJ-1_PfpI"/>
    <property type="match status" value="1"/>
</dbReference>
<dbReference type="AlphaFoldDB" id="A0A6S7EPQ4"/>
<dbReference type="Gene3D" id="3.40.50.880">
    <property type="match status" value="1"/>
</dbReference>
<dbReference type="PANTHER" id="PTHR43130">
    <property type="entry name" value="ARAC-FAMILY TRANSCRIPTIONAL REGULATOR"/>
    <property type="match status" value="1"/>
</dbReference>
<dbReference type="Gene3D" id="1.10.10.60">
    <property type="entry name" value="Homeodomain-like"/>
    <property type="match status" value="2"/>
</dbReference>
<evidence type="ECO:0000259" key="4">
    <source>
        <dbReference type="PROSITE" id="PS01124"/>
    </source>
</evidence>
<dbReference type="InterPro" id="IPR052158">
    <property type="entry name" value="INH-QAR"/>
</dbReference>
<dbReference type="Pfam" id="PF12833">
    <property type="entry name" value="HTH_18"/>
    <property type="match status" value="1"/>
</dbReference>
<dbReference type="InterPro" id="IPR029062">
    <property type="entry name" value="Class_I_gatase-like"/>
</dbReference>
<dbReference type="EMBL" id="CADIKZ010000023">
    <property type="protein sequence ID" value="CAB3917640.1"/>
    <property type="molecule type" value="Genomic_DNA"/>
</dbReference>
<protein>
    <submittedName>
        <fullName evidence="5">HTH-type transcriptional activator RhaR</fullName>
    </submittedName>
</protein>
<dbReference type="PANTHER" id="PTHR43130:SF3">
    <property type="entry name" value="HTH-TYPE TRANSCRIPTIONAL REGULATOR RV1931C"/>
    <property type="match status" value="1"/>
</dbReference>
<proteinExistence type="predicted"/>
<dbReference type="SUPFAM" id="SSF52317">
    <property type="entry name" value="Class I glutamine amidotransferase-like"/>
    <property type="match status" value="1"/>
</dbReference>
<dbReference type="SUPFAM" id="SSF46689">
    <property type="entry name" value="Homeodomain-like"/>
    <property type="match status" value="2"/>
</dbReference>
<dbReference type="InterPro" id="IPR009057">
    <property type="entry name" value="Homeodomain-like_sf"/>
</dbReference>
<dbReference type="InterPro" id="IPR018062">
    <property type="entry name" value="HTH_AraC-typ_CS"/>
</dbReference>
<dbReference type="Proteomes" id="UP000494203">
    <property type="component" value="Unassembled WGS sequence"/>
</dbReference>